<accession>A0A1I8FJ64</accession>
<protein>
    <submittedName>
        <fullName evidence="3">Uncharacterized protein</fullName>
    </submittedName>
</protein>
<dbReference type="Proteomes" id="UP000095280">
    <property type="component" value="Unplaced"/>
</dbReference>
<proteinExistence type="predicted"/>
<sequence>APTTPILAVNPEHVPNLNNVAIIYRAIRCRRSHCNRGRCDCLPGAQEVRVIHGPAGGVPRTAVPPESATPAKSGLGGQQRPSQMCSQHASASCRVSNQPSIAASAIFPATSFQHQRAQYKSPRCKPASKDCRVQLPMSSTYQSIGQATADVELPVPAVRETASLSRHVLGAVPTKCRLAVTFCPPIVVDQLRLAASIGPREAALPDESGETGNGVWGTEPVSELKCGNWFPPTPNRPQGPDEVFLAACRDPGLGPVLADIADRCSARGSLRVEFGHAESRQCCASRTRPAFKTRLWSVSAAVICDDSSSSIWRQPPKATAGRGRRSFRR</sequence>
<dbReference type="AlphaFoldDB" id="A0A1I8FJ64"/>
<reference evidence="3" key="1">
    <citation type="submission" date="2016-11" db="UniProtKB">
        <authorList>
            <consortium name="WormBaseParasite"/>
        </authorList>
    </citation>
    <scope>IDENTIFICATION</scope>
</reference>
<dbReference type="WBParaSite" id="maker-unitig_36197-snap-gene-0.2-mRNA-1">
    <property type="protein sequence ID" value="maker-unitig_36197-snap-gene-0.2-mRNA-1"/>
    <property type="gene ID" value="maker-unitig_36197-snap-gene-0.2"/>
</dbReference>
<organism evidence="2 3">
    <name type="scientific">Macrostomum lignano</name>
    <dbReference type="NCBI Taxonomy" id="282301"/>
    <lineage>
        <taxon>Eukaryota</taxon>
        <taxon>Metazoa</taxon>
        <taxon>Spiralia</taxon>
        <taxon>Lophotrochozoa</taxon>
        <taxon>Platyhelminthes</taxon>
        <taxon>Rhabditophora</taxon>
        <taxon>Macrostomorpha</taxon>
        <taxon>Macrostomida</taxon>
        <taxon>Macrostomidae</taxon>
        <taxon>Macrostomum</taxon>
    </lineage>
</organism>
<evidence type="ECO:0000313" key="2">
    <source>
        <dbReference type="Proteomes" id="UP000095280"/>
    </source>
</evidence>
<keyword evidence="2" id="KW-1185">Reference proteome</keyword>
<evidence type="ECO:0000256" key="1">
    <source>
        <dbReference type="SAM" id="MobiDB-lite"/>
    </source>
</evidence>
<feature type="region of interest" description="Disordered" evidence="1">
    <location>
        <begin position="56"/>
        <end position="83"/>
    </location>
</feature>
<name>A0A1I8FJ64_9PLAT</name>
<evidence type="ECO:0000313" key="3">
    <source>
        <dbReference type="WBParaSite" id="maker-unitig_36197-snap-gene-0.2-mRNA-1"/>
    </source>
</evidence>